<feature type="transmembrane region" description="Helical" evidence="1">
    <location>
        <begin position="208"/>
        <end position="227"/>
    </location>
</feature>
<dbReference type="EMBL" id="JBHMCR010000006">
    <property type="protein sequence ID" value="MFB9520975.1"/>
    <property type="molecule type" value="Genomic_DNA"/>
</dbReference>
<organism evidence="2 3">
    <name type="scientific">Streptomyces cremeus</name>
    <dbReference type="NCBI Taxonomy" id="66881"/>
    <lineage>
        <taxon>Bacteria</taxon>
        <taxon>Bacillati</taxon>
        <taxon>Actinomycetota</taxon>
        <taxon>Actinomycetes</taxon>
        <taxon>Kitasatosporales</taxon>
        <taxon>Streptomycetaceae</taxon>
        <taxon>Streptomyces</taxon>
    </lineage>
</organism>
<feature type="transmembrane region" description="Helical" evidence="1">
    <location>
        <begin position="291"/>
        <end position="312"/>
    </location>
</feature>
<dbReference type="PROSITE" id="PS51257">
    <property type="entry name" value="PROKAR_LIPOPROTEIN"/>
    <property type="match status" value="1"/>
</dbReference>
<feature type="transmembrane region" description="Helical" evidence="1">
    <location>
        <begin position="50"/>
        <end position="66"/>
    </location>
</feature>
<feature type="transmembrane region" description="Helical" evidence="1">
    <location>
        <begin position="78"/>
        <end position="101"/>
    </location>
</feature>
<keyword evidence="1" id="KW-1133">Transmembrane helix</keyword>
<feature type="transmembrane region" description="Helical" evidence="1">
    <location>
        <begin position="148"/>
        <end position="166"/>
    </location>
</feature>
<proteinExistence type="predicted"/>
<name>A0ABV5PCP2_STRCM</name>
<dbReference type="Proteomes" id="UP001589718">
    <property type="component" value="Unassembled WGS sequence"/>
</dbReference>
<comment type="caution">
    <text evidence="2">The sequence shown here is derived from an EMBL/GenBank/DDBJ whole genome shotgun (WGS) entry which is preliminary data.</text>
</comment>
<reference evidence="2 3" key="1">
    <citation type="submission" date="2024-09" db="EMBL/GenBank/DDBJ databases">
        <authorList>
            <person name="Sun Q."/>
            <person name="Mori K."/>
        </authorList>
    </citation>
    <scope>NUCLEOTIDE SEQUENCE [LARGE SCALE GENOMIC DNA]</scope>
    <source>
        <strain evidence="2 3">JCM 4362</strain>
    </source>
</reference>
<evidence type="ECO:0000313" key="3">
    <source>
        <dbReference type="Proteomes" id="UP001589718"/>
    </source>
</evidence>
<dbReference type="RefSeq" id="WP_345223221.1">
    <property type="nucleotide sequence ID" value="NZ_BAAAXE010000013.1"/>
</dbReference>
<evidence type="ECO:0000313" key="2">
    <source>
        <dbReference type="EMBL" id="MFB9520975.1"/>
    </source>
</evidence>
<keyword evidence="1" id="KW-0472">Membrane</keyword>
<protein>
    <submittedName>
        <fullName evidence="2">Uncharacterized protein</fullName>
    </submittedName>
</protein>
<evidence type="ECO:0000256" key="1">
    <source>
        <dbReference type="SAM" id="Phobius"/>
    </source>
</evidence>
<gene>
    <name evidence="2" type="ORF">ACFFTU_13530</name>
</gene>
<accession>A0ABV5PCP2</accession>
<keyword evidence="3" id="KW-1185">Reference proteome</keyword>
<feature type="transmembrane region" description="Helical" evidence="1">
    <location>
        <begin position="107"/>
        <end position="127"/>
    </location>
</feature>
<sequence>MTRITPPARPGSRLLLVWAVVHGAFAAGCALAGVPLLSLGPHEAPAACDWGAVAVAALAAAALAARRRRGERLAVRRALLIAAALSLVSGFGLLMDVLMLLTGSLPAHPAAAAHHALGLIGAVLLGADSLGRRPRSGRHAPAAAASSRVHLVAVVGAAAFLPYATMKTVWALGGTFAGMSGAEVLEVSRRNGASDAWLALESRGLDPTALFALLGVVLLFGLIRPWGQVFPRWTAFLAGRRVPRWLPLTPALLGAATLVPYGLIGSGYLTLATLGVLDLPPGDFRTGADALLVSWAGMGAFAPYGLALAVAAHSYWRRTRPLPVTPPAR</sequence>
<keyword evidence="1" id="KW-0812">Transmembrane</keyword>
<feature type="transmembrane region" description="Helical" evidence="1">
    <location>
        <begin position="248"/>
        <end position="271"/>
    </location>
</feature>